<comment type="caution">
    <text evidence="6">The sequence shown here is derived from an EMBL/GenBank/DDBJ whole genome shotgun (WGS) entry which is preliminary data.</text>
</comment>
<reference evidence="6 7" key="1">
    <citation type="submission" date="2020-08" db="EMBL/GenBank/DDBJ databases">
        <title>Genomic Encyclopedia of Type Strains, Phase IV (KMG-IV): sequencing the most valuable type-strain genomes for metagenomic binning, comparative biology and taxonomic classification.</title>
        <authorList>
            <person name="Goeker M."/>
        </authorList>
    </citation>
    <scope>NUCLEOTIDE SEQUENCE [LARGE SCALE GENOMIC DNA]</scope>
    <source>
        <strain evidence="6 7">DSM 101730</strain>
    </source>
</reference>
<feature type="transmembrane region" description="Helical" evidence="5">
    <location>
        <begin position="71"/>
        <end position="99"/>
    </location>
</feature>
<evidence type="ECO:0000313" key="6">
    <source>
        <dbReference type="EMBL" id="MBB5220813.1"/>
    </source>
</evidence>
<accession>A0A840SN18</accession>
<dbReference type="GO" id="GO:0016020">
    <property type="term" value="C:membrane"/>
    <property type="evidence" value="ECO:0007669"/>
    <property type="project" value="UniProtKB-SubCell"/>
</dbReference>
<evidence type="ECO:0000256" key="2">
    <source>
        <dbReference type="ARBA" id="ARBA00022692"/>
    </source>
</evidence>
<evidence type="ECO:0000256" key="1">
    <source>
        <dbReference type="ARBA" id="ARBA00004141"/>
    </source>
</evidence>
<dbReference type="RefSeq" id="WP_184147197.1">
    <property type="nucleotide sequence ID" value="NZ_JACHFM010000001.1"/>
</dbReference>
<dbReference type="PANTHER" id="PTHR36926">
    <property type="entry name" value="COLICIN V PRODUCTION PROTEIN"/>
    <property type="match status" value="1"/>
</dbReference>
<gene>
    <name evidence="6" type="ORF">HNP73_000734</name>
</gene>
<feature type="transmembrane region" description="Helical" evidence="5">
    <location>
        <begin position="31"/>
        <end position="51"/>
    </location>
</feature>
<comment type="subcellular location">
    <subcellularLocation>
        <location evidence="1">Membrane</location>
        <topology evidence="1">Multi-pass membrane protein</topology>
    </subcellularLocation>
</comment>
<feature type="transmembrane region" description="Helical" evidence="5">
    <location>
        <begin position="111"/>
        <end position="131"/>
    </location>
</feature>
<evidence type="ECO:0000256" key="4">
    <source>
        <dbReference type="ARBA" id="ARBA00023136"/>
    </source>
</evidence>
<sequence>MQSFTLVDGIVLAVIVISAILAYARGLVRESLSIIGWIVAAFAGFAFAPAVEPLIREIPFLRDVLGTSCELGILAGFAVVFVIALVIISLITPFIAGAVQGSALGPVDQGLGFLFGVVRGVLLVVIALVVYNRVFGASGVPQIDNSHSISVFAGLEARIAAMLPADAPQWIASRYASLMSSCR</sequence>
<keyword evidence="2 5" id="KW-0812">Transmembrane</keyword>
<dbReference type="EMBL" id="JACHFM010000001">
    <property type="protein sequence ID" value="MBB5220813.1"/>
    <property type="molecule type" value="Genomic_DNA"/>
</dbReference>
<dbReference type="GO" id="GO:0009403">
    <property type="term" value="P:toxin biosynthetic process"/>
    <property type="evidence" value="ECO:0007669"/>
    <property type="project" value="InterPro"/>
</dbReference>
<name>A0A840SN18_9RHOB</name>
<protein>
    <submittedName>
        <fullName evidence="6">Membrane protein required for colicin V production</fullName>
    </submittedName>
</protein>
<keyword evidence="7" id="KW-1185">Reference proteome</keyword>
<dbReference type="Proteomes" id="UP000549457">
    <property type="component" value="Unassembled WGS sequence"/>
</dbReference>
<dbReference type="InterPro" id="IPR052719">
    <property type="entry name" value="CvpA-like"/>
</dbReference>
<feature type="transmembrane region" description="Helical" evidence="5">
    <location>
        <begin position="6"/>
        <end position="24"/>
    </location>
</feature>
<keyword evidence="3 5" id="KW-1133">Transmembrane helix</keyword>
<evidence type="ECO:0000313" key="7">
    <source>
        <dbReference type="Proteomes" id="UP000549457"/>
    </source>
</evidence>
<dbReference type="Pfam" id="PF02674">
    <property type="entry name" value="Colicin_V"/>
    <property type="match status" value="1"/>
</dbReference>
<proteinExistence type="predicted"/>
<dbReference type="PANTHER" id="PTHR36926:SF1">
    <property type="entry name" value="COLICIN V PRODUCTION PROTEIN"/>
    <property type="match status" value="1"/>
</dbReference>
<dbReference type="AlphaFoldDB" id="A0A840SN18"/>
<dbReference type="InterPro" id="IPR003825">
    <property type="entry name" value="Colicin-V_CvpA"/>
</dbReference>
<evidence type="ECO:0000256" key="3">
    <source>
        <dbReference type="ARBA" id="ARBA00022989"/>
    </source>
</evidence>
<evidence type="ECO:0000256" key="5">
    <source>
        <dbReference type="SAM" id="Phobius"/>
    </source>
</evidence>
<organism evidence="6 7">
    <name type="scientific">Amaricoccus macauensis</name>
    <dbReference type="NCBI Taxonomy" id="57001"/>
    <lineage>
        <taxon>Bacteria</taxon>
        <taxon>Pseudomonadati</taxon>
        <taxon>Pseudomonadota</taxon>
        <taxon>Alphaproteobacteria</taxon>
        <taxon>Rhodobacterales</taxon>
        <taxon>Paracoccaceae</taxon>
        <taxon>Amaricoccus</taxon>
    </lineage>
</organism>
<keyword evidence="4 5" id="KW-0472">Membrane</keyword>